<name>A0A9R0I2Y1_SPIOL</name>
<evidence type="ECO:0000256" key="1">
    <source>
        <dbReference type="ARBA" id="ARBA00022723"/>
    </source>
</evidence>
<dbReference type="InterPro" id="IPR011992">
    <property type="entry name" value="EF-hand-dom_pair"/>
</dbReference>
<feature type="domain" description="EF-hand" evidence="4">
    <location>
        <begin position="105"/>
        <end position="140"/>
    </location>
</feature>
<gene>
    <name evidence="6" type="primary">LOC110781941</name>
</gene>
<dbReference type="Pfam" id="PF13833">
    <property type="entry name" value="EF-hand_8"/>
    <property type="match status" value="1"/>
</dbReference>
<dbReference type="InterPro" id="IPR039647">
    <property type="entry name" value="EF_hand_pair_protein_CML-like"/>
</dbReference>
<protein>
    <submittedName>
        <fullName evidence="6">Probable calcium-binding protein CML44</fullName>
    </submittedName>
</protein>
<dbReference type="InterPro" id="IPR018247">
    <property type="entry name" value="EF_Hand_1_Ca_BS"/>
</dbReference>
<dbReference type="FunFam" id="1.10.238.10:FF:000003">
    <property type="entry name" value="Calmodulin A"/>
    <property type="match status" value="1"/>
</dbReference>
<dbReference type="SUPFAM" id="SSF47473">
    <property type="entry name" value="EF-hand"/>
    <property type="match status" value="1"/>
</dbReference>
<keyword evidence="2" id="KW-0677">Repeat</keyword>
<evidence type="ECO:0000256" key="2">
    <source>
        <dbReference type="ARBA" id="ARBA00022737"/>
    </source>
</evidence>
<dbReference type="PROSITE" id="PS50222">
    <property type="entry name" value="EF_HAND_2"/>
    <property type="match status" value="3"/>
</dbReference>
<keyword evidence="3" id="KW-0106">Calcium</keyword>
<reference evidence="6" key="2">
    <citation type="submission" date="2025-08" db="UniProtKB">
        <authorList>
            <consortium name="RefSeq"/>
        </authorList>
    </citation>
    <scope>IDENTIFICATION</scope>
    <source>
        <tissue evidence="6">Leaf</tissue>
    </source>
</reference>
<dbReference type="SMART" id="SM00054">
    <property type="entry name" value="EFh"/>
    <property type="match status" value="3"/>
</dbReference>
<dbReference type="OrthoDB" id="26525at2759"/>
<keyword evidence="1" id="KW-0479">Metal-binding</keyword>
<dbReference type="Gene3D" id="1.10.238.10">
    <property type="entry name" value="EF-hand"/>
    <property type="match status" value="2"/>
</dbReference>
<keyword evidence="5" id="KW-1185">Reference proteome</keyword>
<dbReference type="PROSITE" id="PS00018">
    <property type="entry name" value="EF_HAND_1"/>
    <property type="match status" value="3"/>
</dbReference>
<feature type="domain" description="EF-hand" evidence="4">
    <location>
        <begin position="11"/>
        <end position="46"/>
    </location>
</feature>
<dbReference type="KEGG" id="soe:110781941"/>
<dbReference type="AlphaFoldDB" id="A0A9R0I2Y1"/>
<proteinExistence type="predicted"/>
<reference evidence="5" key="1">
    <citation type="journal article" date="2021" name="Nat. Commun.">
        <title>Genomic analyses provide insights into spinach domestication and the genetic basis of agronomic traits.</title>
        <authorList>
            <person name="Cai X."/>
            <person name="Sun X."/>
            <person name="Xu C."/>
            <person name="Sun H."/>
            <person name="Wang X."/>
            <person name="Ge C."/>
            <person name="Zhang Z."/>
            <person name="Wang Q."/>
            <person name="Fei Z."/>
            <person name="Jiao C."/>
            <person name="Wang Q."/>
        </authorList>
    </citation>
    <scope>NUCLEOTIDE SEQUENCE [LARGE SCALE GENOMIC DNA]</scope>
    <source>
        <strain evidence="5">cv. Varoflay</strain>
    </source>
</reference>
<sequence length="175" mass="19999">MVCVTMSSSSLTKSDVYQIFKSLDQNNDGLLSLDELVWLLEKTGFARVSEDELASLVGKKGLDFDEFTYFYDMILLKNDHDNVVFGNGPKNNEDHDQVKEEEEVDVNDDLFKAFKVFDLNGDGLISPQELQSVLWNLGMWDNFGGLDCDRIMSKYDVNSDGFVDFFEFKTMMLAH</sequence>
<dbReference type="GeneID" id="110781941"/>
<evidence type="ECO:0000313" key="6">
    <source>
        <dbReference type="RefSeq" id="XP_021841681.1"/>
    </source>
</evidence>
<dbReference type="Pfam" id="PF13499">
    <property type="entry name" value="EF-hand_7"/>
    <property type="match status" value="1"/>
</dbReference>
<dbReference type="InterPro" id="IPR002048">
    <property type="entry name" value="EF_hand_dom"/>
</dbReference>
<dbReference type="PANTHER" id="PTHR10891">
    <property type="entry name" value="EF-HAND CALCIUM-BINDING DOMAIN CONTAINING PROTEIN"/>
    <property type="match status" value="1"/>
</dbReference>
<accession>A0A9R0I2Y1</accession>
<dbReference type="CDD" id="cd00051">
    <property type="entry name" value="EFh"/>
    <property type="match status" value="1"/>
</dbReference>
<dbReference type="RefSeq" id="XP_021841681.1">
    <property type="nucleotide sequence ID" value="XM_021985989.2"/>
</dbReference>
<evidence type="ECO:0000313" key="5">
    <source>
        <dbReference type="Proteomes" id="UP000813463"/>
    </source>
</evidence>
<evidence type="ECO:0000259" key="4">
    <source>
        <dbReference type="PROSITE" id="PS50222"/>
    </source>
</evidence>
<organism evidence="5 6">
    <name type="scientific">Spinacia oleracea</name>
    <name type="common">Spinach</name>
    <dbReference type="NCBI Taxonomy" id="3562"/>
    <lineage>
        <taxon>Eukaryota</taxon>
        <taxon>Viridiplantae</taxon>
        <taxon>Streptophyta</taxon>
        <taxon>Embryophyta</taxon>
        <taxon>Tracheophyta</taxon>
        <taxon>Spermatophyta</taxon>
        <taxon>Magnoliopsida</taxon>
        <taxon>eudicotyledons</taxon>
        <taxon>Gunneridae</taxon>
        <taxon>Pentapetalae</taxon>
        <taxon>Caryophyllales</taxon>
        <taxon>Chenopodiaceae</taxon>
        <taxon>Chenopodioideae</taxon>
        <taxon>Anserineae</taxon>
        <taxon>Spinacia</taxon>
    </lineage>
</organism>
<dbReference type="Proteomes" id="UP000813463">
    <property type="component" value="Chromosome 2"/>
</dbReference>
<feature type="domain" description="EF-hand" evidence="4">
    <location>
        <begin position="143"/>
        <end position="175"/>
    </location>
</feature>
<evidence type="ECO:0000256" key="3">
    <source>
        <dbReference type="ARBA" id="ARBA00022837"/>
    </source>
</evidence>
<dbReference type="GO" id="GO:0005509">
    <property type="term" value="F:calcium ion binding"/>
    <property type="evidence" value="ECO:0007669"/>
    <property type="project" value="InterPro"/>
</dbReference>